<dbReference type="EMBL" id="CAJJDN010000274">
    <property type="protein sequence ID" value="CAD8130279.1"/>
    <property type="molecule type" value="Genomic_DNA"/>
</dbReference>
<dbReference type="AlphaFoldDB" id="A0A8S1RTR7"/>
<organism evidence="1 2">
    <name type="scientific">Paramecium sonneborni</name>
    <dbReference type="NCBI Taxonomy" id="65129"/>
    <lineage>
        <taxon>Eukaryota</taxon>
        <taxon>Sar</taxon>
        <taxon>Alveolata</taxon>
        <taxon>Ciliophora</taxon>
        <taxon>Intramacronucleata</taxon>
        <taxon>Oligohymenophorea</taxon>
        <taxon>Peniculida</taxon>
        <taxon>Parameciidae</taxon>
        <taxon>Paramecium</taxon>
    </lineage>
</organism>
<keyword evidence="2" id="KW-1185">Reference proteome</keyword>
<dbReference type="Proteomes" id="UP000692954">
    <property type="component" value="Unassembled WGS sequence"/>
</dbReference>
<dbReference type="GO" id="GO:0097361">
    <property type="term" value="C:cytosolic [4Fe-4S] assembly targeting complex"/>
    <property type="evidence" value="ECO:0007669"/>
    <property type="project" value="TreeGrafter"/>
</dbReference>
<sequence>MVEVSCFQSRLMDLFINTQITQQMYKLLNYINNNEDTIISNQAKWMDLSINNHRSQGCSFLVKLNENQNKVISDGWDQLILIIEYSEHNKKWTVIQNIKVDCQGLILCFINNNLFTFQPYKGNLMHVYELNNGSKQFTKTNHIALVQNIFRYVIQNQNNYLKTKNYELKVEQSIKFGSQVLFGQMSDDGEYLITWDNSSQEIRKYTEK</sequence>
<proteinExistence type="predicted"/>
<evidence type="ECO:0000313" key="1">
    <source>
        <dbReference type="EMBL" id="CAD8130279.1"/>
    </source>
</evidence>
<name>A0A8S1RTR7_9CILI</name>
<dbReference type="PANTHER" id="PTHR19920:SF0">
    <property type="entry name" value="CYTOSOLIC IRON-SULFUR PROTEIN ASSEMBLY PROTEIN CIAO1-RELATED"/>
    <property type="match status" value="1"/>
</dbReference>
<protein>
    <submittedName>
        <fullName evidence="1">Uncharacterized protein</fullName>
    </submittedName>
</protein>
<gene>
    <name evidence="1" type="ORF">PSON_ATCC_30995.1.T2740003</name>
</gene>
<comment type="caution">
    <text evidence="1">The sequence shown here is derived from an EMBL/GenBank/DDBJ whole genome shotgun (WGS) entry which is preliminary data.</text>
</comment>
<reference evidence="1" key="1">
    <citation type="submission" date="2021-01" db="EMBL/GenBank/DDBJ databases">
        <authorList>
            <consortium name="Genoscope - CEA"/>
            <person name="William W."/>
        </authorList>
    </citation>
    <scope>NUCLEOTIDE SEQUENCE</scope>
</reference>
<dbReference type="GO" id="GO:0016226">
    <property type="term" value="P:iron-sulfur cluster assembly"/>
    <property type="evidence" value="ECO:0007669"/>
    <property type="project" value="TreeGrafter"/>
</dbReference>
<accession>A0A8S1RTR7</accession>
<evidence type="ECO:0000313" key="2">
    <source>
        <dbReference type="Proteomes" id="UP000692954"/>
    </source>
</evidence>
<dbReference type="PANTHER" id="PTHR19920">
    <property type="entry name" value="WD40 PROTEIN CIAO1"/>
    <property type="match status" value="1"/>
</dbReference>